<accession>A0A1X0J8S8</accession>
<reference evidence="1 2" key="1">
    <citation type="submission" date="2016-12" db="EMBL/GenBank/DDBJ databases">
        <title>The new phylogeny of genus Mycobacterium.</title>
        <authorList>
            <person name="Tortoli E."/>
            <person name="Trovato A."/>
            <person name="Cirillo D.M."/>
        </authorList>
    </citation>
    <scope>NUCLEOTIDE SEQUENCE [LARGE SCALE GENOMIC DNA]</scope>
    <source>
        <strain evidence="1 2">CCUG 66554</strain>
    </source>
</reference>
<dbReference type="Proteomes" id="UP000192434">
    <property type="component" value="Unassembled WGS sequence"/>
</dbReference>
<organism evidence="1 2">
    <name type="scientific">Mycobacteroides saopaulense</name>
    <dbReference type="NCBI Taxonomy" id="1578165"/>
    <lineage>
        <taxon>Bacteria</taxon>
        <taxon>Bacillati</taxon>
        <taxon>Actinomycetota</taxon>
        <taxon>Actinomycetes</taxon>
        <taxon>Mycobacteriales</taxon>
        <taxon>Mycobacteriaceae</taxon>
        <taxon>Mycobacteroides</taxon>
    </lineage>
</organism>
<evidence type="ECO:0000313" key="2">
    <source>
        <dbReference type="Proteomes" id="UP000192434"/>
    </source>
</evidence>
<protein>
    <submittedName>
        <fullName evidence="1">Uncharacterized protein</fullName>
    </submittedName>
</protein>
<gene>
    <name evidence="1" type="ORF">BST43_08965</name>
</gene>
<evidence type="ECO:0000313" key="1">
    <source>
        <dbReference type="EMBL" id="ORB58935.1"/>
    </source>
</evidence>
<sequence length="66" mass="7426">MVRTVVILSWKCGTAICGLGDSTRRQGQEFRVPGHAVRPDYRPAYVGVANPCEIPVNTRIFTWKSY</sequence>
<proteinExistence type="predicted"/>
<comment type="caution">
    <text evidence="1">The sequence shown here is derived from an EMBL/GenBank/DDBJ whole genome shotgun (WGS) entry which is preliminary data.</text>
</comment>
<dbReference type="EMBL" id="MVII01000009">
    <property type="protein sequence ID" value="ORB58935.1"/>
    <property type="molecule type" value="Genomic_DNA"/>
</dbReference>
<name>A0A1X0J8S8_9MYCO</name>
<dbReference type="AlphaFoldDB" id="A0A1X0J8S8"/>